<dbReference type="HOGENOM" id="CLU_039168_0_0_5"/>
<feature type="compositionally biased region" description="Basic and acidic residues" evidence="1">
    <location>
        <begin position="423"/>
        <end position="432"/>
    </location>
</feature>
<reference evidence="3 4" key="1">
    <citation type="journal article" date="2011" name="BMC Genomics">
        <title>Comparative genome analysis and genome-guided physiological analysis of Roseobacter litoralis.</title>
        <authorList>
            <person name="Kalhoefer D."/>
            <person name="Thole S."/>
            <person name="Voget S."/>
            <person name="Lehmann R."/>
            <person name="Liesegang H."/>
            <person name="Wollher A."/>
            <person name="Daniel R."/>
            <person name="Simon M."/>
            <person name="Brinkhoff T."/>
        </authorList>
    </citation>
    <scope>NUCLEOTIDE SEQUENCE [LARGE SCALE GENOMIC DNA]</scope>
    <source>
        <strain evidence="4">ATCC 49566 / DSM 6996 / JCM 21268 / NBRC 15278 / OCh 149</strain>
    </source>
</reference>
<dbReference type="EMBL" id="CP002623">
    <property type="protein sequence ID" value="AEI93106.1"/>
    <property type="molecule type" value="Genomic_DNA"/>
</dbReference>
<gene>
    <name evidence="3" type="ordered locus">RLO149_c010990</name>
</gene>
<dbReference type="AlphaFoldDB" id="F7ZBR4"/>
<feature type="compositionally biased region" description="Basic and acidic residues" evidence="1">
    <location>
        <begin position="397"/>
        <end position="408"/>
    </location>
</feature>
<feature type="region of interest" description="Disordered" evidence="1">
    <location>
        <begin position="279"/>
        <end position="318"/>
    </location>
</feature>
<dbReference type="KEGG" id="rli:RLO149_c010990"/>
<dbReference type="Pfam" id="PF03432">
    <property type="entry name" value="Relaxase"/>
    <property type="match status" value="1"/>
</dbReference>
<dbReference type="OrthoDB" id="1826980at2"/>
<evidence type="ECO:0000259" key="2">
    <source>
        <dbReference type="Pfam" id="PF03432"/>
    </source>
</evidence>
<dbReference type="Proteomes" id="UP000001353">
    <property type="component" value="Chromosome"/>
</dbReference>
<feature type="compositionally biased region" description="Basic and acidic residues" evidence="1">
    <location>
        <begin position="297"/>
        <end position="318"/>
    </location>
</feature>
<name>F7ZBR4_ROSLO</name>
<protein>
    <submittedName>
        <fullName evidence="3">Relaxase/mobilization nuclease-like protein</fullName>
    </submittedName>
</protein>
<feature type="region of interest" description="Disordered" evidence="1">
    <location>
        <begin position="397"/>
        <end position="432"/>
    </location>
</feature>
<organism evidence="3 4">
    <name type="scientific">Roseobacter litoralis (strain ATCC 49566 / DSM 6996 / JCM 21268 / NBRC 15278 / OCh 149)</name>
    <dbReference type="NCBI Taxonomy" id="391595"/>
    <lineage>
        <taxon>Bacteria</taxon>
        <taxon>Pseudomonadati</taxon>
        <taxon>Pseudomonadota</taxon>
        <taxon>Alphaproteobacteria</taxon>
        <taxon>Rhodobacterales</taxon>
        <taxon>Roseobacteraceae</taxon>
        <taxon>Roseobacter</taxon>
    </lineage>
</organism>
<dbReference type="eggNOG" id="COG0612">
    <property type="taxonomic scope" value="Bacteria"/>
</dbReference>
<keyword evidence="4" id="KW-1185">Reference proteome</keyword>
<evidence type="ECO:0000313" key="4">
    <source>
        <dbReference type="Proteomes" id="UP000001353"/>
    </source>
</evidence>
<accession>F7ZBR4</accession>
<evidence type="ECO:0000256" key="1">
    <source>
        <dbReference type="SAM" id="MobiDB-lite"/>
    </source>
</evidence>
<sequence>MILVGNQRGGAKNLAHHLMKDENERVKVHQIRGFASDDLQSAFQESYAMSRATKCKQHLFSLSLNPPKDTEISAKEFENTVDRAEQQLGLEGQPRAIVLHTKNGRTHAHAVWSRIDHQEMRAVQMSFSRRKMQDLSREHGWQMPRGFVRHEERDPRNFTLAEWQQCKRAGRDPTKTKEIFQDAWAISDSRTAFGNALEAHGFVLAKGDRRGHIAVDRNGEAFAIAKYVGVKAKQVRDRLGDPSKLPSKNEAHRIASDRTIKRLAELREQEKLRARQRVEQLSRQNAENKKRQSLAQEELKKRVASDTDKRKQEQDARLRKGLMGLLDRVTGKRKKTLQQNDLENAQAEQRVNAQHERLRAQYVSAQEAIAKRKKEELTRGAYIRRELANDTRQLEERFKELSSESDKPARRRQSLPRQKRRIRSTERPSFER</sequence>
<dbReference type="STRING" id="391595.RLO149_c010990"/>
<proteinExistence type="predicted"/>
<feature type="domain" description="MobA/VirD2-like nuclease" evidence="2">
    <location>
        <begin position="20"/>
        <end position="138"/>
    </location>
</feature>
<feature type="compositionally biased region" description="Basic residues" evidence="1">
    <location>
        <begin position="409"/>
        <end position="422"/>
    </location>
</feature>
<dbReference type="RefSeq" id="WP_013961044.1">
    <property type="nucleotide sequence ID" value="NC_015730.1"/>
</dbReference>
<dbReference type="InterPro" id="IPR005094">
    <property type="entry name" value="Endonuclease_MobA/VirD2"/>
</dbReference>
<feature type="compositionally biased region" description="Basic and acidic residues" evidence="1">
    <location>
        <begin position="279"/>
        <end position="290"/>
    </location>
</feature>
<evidence type="ECO:0000313" key="3">
    <source>
        <dbReference type="EMBL" id="AEI93106.1"/>
    </source>
</evidence>